<evidence type="ECO:0000259" key="10">
    <source>
        <dbReference type="Pfam" id="PF05730"/>
    </source>
</evidence>
<comment type="subcellular location">
    <subcellularLocation>
        <location evidence="1">Membrane</location>
        <topology evidence="1">Lipid-anchor</topology>
        <topology evidence="1">GPI-anchor</topology>
    </subcellularLocation>
    <subcellularLocation>
        <location evidence="2">Secreted</location>
    </subcellularLocation>
</comment>
<dbReference type="Pfam" id="PF05730">
    <property type="entry name" value="CFEM"/>
    <property type="match status" value="1"/>
</dbReference>
<keyword evidence="13" id="KW-1185">Reference proteome</keyword>
<proteinExistence type="inferred from homology"/>
<evidence type="ECO:0000256" key="8">
    <source>
        <dbReference type="ARBA" id="ARBA00023288"/>
    </source>
</evidence>
<keyword evidence="5" id="KW-0472">Membrane</keyword>
<keyword evidence="5" id="KW-0325">Glycoprotein</keyword>
<evidence type="ECO:0000256" key="6">
    <source>
        <dbReference type="ARBA" id="ARBA00022729"/>
    </source>
</evidence>
<dbReference type="Proteomes" id="UP000662466">
    <property type="component" value="Unassembled WGS sequence"/>
</dbReference>
<protein>
    <recommendedName>
        <fullName evidence="10">CFEM domain-containing protein</fullName>
    </recommendedName>
</protein>
<feature type="domain" description="CFEM" evidence="10">
    <location>
        <begin position="54"/>
        <end position="120"/>
    </location>
</feature>
<keyword evidence="7" id="KW-1015">Disulfide bond</keyword>
<dbReference type="OrthoDB" id="10409391at2759"/>
<organism evidence="11 13">
    <name type="scientific">Aspergillus hiratsukae</name>
    <dbReference type="NCBI Taxonomy" id="1194566"/>
    <lineage>
        <taxon>Eukaryota</taxon>
        <taxon>Fungi</taxon>
        <taxon>Dikarya</taxon>
        <taxon>Ascomycota</taxon>
        <taxon>Pezizomycotina</taxon>
        <taxon>Eurotiomycetes</taxon>
        <taxon>Eurotiomycetidae</taxon>
        <taxon>Eurotiales</taxon>
        <taxon>Aspergillaceae</taxon>
        <taxon>Aspergillus</taxon>
        <taxon>Aspergillus subgen. Fumigati</taxon>
    </lineage>
</organism>
<feature type="chain" id="PRO_5035140958" description="CFEM domain-containing protein" evidence="9">
    <location>
        <begin position="19"/>
        <end position="145"/>
    </location>
</feature>
<keyword evidence="8" id="KW-0449">Lipoprotein</keyword>
<evidence type="ECO:0000256" key="3">
    <source>
        <dbReference type="ARBA" id="ARBA00010031"/>
    </source>
</evidence>
<evidence type="ECO:0000256" key="2">
    <source>
        <dbReference type="ARBA" id="ARBA00004613"/>
    </source>
</evidence>
<reference evidence="11" key="1">
    <citation type="submission" date="2020-06" db="EMBL/GenBank/DDBJ databases">
        <title>Draft genome sequences of strains closely related to Aspergillus parafelis and Aspergillus hiratsukae.</title>
        <authorList>
            <person name="Dos Santos R.A.C."/>
            <person name="Rivero-Menendez O."/>
            <person name="Steenwyk J.L."/>
            <person name="Mead M.E."/>
            <person name="Goldman G.H."/>
            <person name="Alastruey-Izquierdo A."/>
            <person name="Rokas A."/>
        </authorList>
    </citation>
    <scope>NUCLEOTIDE SEQUENCE</scope>
    <source>
        <strain evidence="11">CNM-CM5793</strain>
        <strain evidence="12">CNM-CM6106</strain>
    </source>
</reference>
<evidence type="ECO:0000256" key="4">
    <source>
        <dbReference type="ARBA" id="ARBA00022525"/>
    </source>
</evidence>
<keyword evidence="4" id="KW-0964">Secreted</keyword>
<evidence type="ECO:0000313" key="13">
    <source>
        <dbReference type="Proteomes" id="UP000630445"/>
    </source>
</evidence>
<dbReference type="InterPro" id="IPR008427">
    <property type="entry name" value="Extracellular_membr_CFEM_dom"/>
</dbReference>
<evidence type="ECO:0000313" key="11">
    <source>
        <dbReference type="EMBL" id="KAF7116921.1"/>
    </source>
</evidence>
<evidence type="ECO:0000256" key="1">
    <source>
        <dbReference type="ARBA" id="ARBA00004589"/>
    </source>
</evidence>
<name>A0A8H6UCE5_9EURO</name>
<dbReference type="Proteomes" id="UP000630445">
    <property type="component" value="Unassembled WGS sequence"/>
</dbReference>
<comment type="similarity">
    <text evidence="3">Belongs to the RBT5 family.</text>
</comment>
<dbReference type="AlphaFoldDB" id="A0A8H6UCE5"/>
<keyword evidence="5" id="KW-0336">GPI-anchor</keyword>
<gene>
    <name evidence="11" type="ORF">CNMCM5793_005551</name>
    <name evidence="12" type="ORF">CNMCM6106_006547</name>
</gene>
<evidence type="ECO:0000256" key="9">
    <source>
        <dbReference type="SAM" id="SignalP"/>
    </source>
</evidence>
<sequence>MRLSTILSVPLLSATVLAGPVADPAATSVPANTTDSSPEGLTNLVSIFFIILGAPPCSLECLNREIAATTACTGIFNVACLCNPTTSSNFVTRVFMCAAAGGCSAADVTRLTAALQAGCSLVGVPIGGGGPDGAAALAVTATEIM</sequence>
<evidence type="ECO:0000256" key="5">
    <source>
        <dbReference type="ARBA" id="ARBA00022622"/>
    </source>
</evidence>
<keyword evidence="6 9" id="KW-0732">Signal</keyword>
<accession>A0A8H6UCE5</accession>
<dbReference type="EMBL" id="JACBAD010002097">
    <property type="protein sequence ID" value="KAF7116921.1"/>
    <property type="molecule type" value="Genomic_DNA"/>
</dbReference>
<dbReference type="GO" id="GO:0005576">
    <property type="term" value="C:extracellular region"/>
    <property type="evidence" value="ECO:0007669"/>
    <property type="project" value="UniProtKB-SubCell"/>
</dbReference>
<comment type="caution">
    <text evidence="11">The sequence shown here is derived from an EMBL/GenBank/DDBJ whole genome shotgun (WGS) entry which is preliminary data.</text>
</comment>
<feature type="signal peptide" evidence="9">
    <location>
        <begin position="1"/>
        <end position="18"/>
    </location>
</feature>
<dbReference type="EMBL" id="JACBAF010001871">
    <property type="protein sequence ID" value="KAF7172292.1"/>
    <property type="molecule type" value="Genomic_DNA"/>
</dbReference>
<dbReference type="GO" id="GO:0098552">
    <property type="term" value="C:side of membrane"/>
    <property type="evidence" value="ECO:0007669"/>
    <property type="project" value="UniProtKB-KW"/>
</dbReference>
<evidence type="ECO:0000256" key="7">
    <source>
        <dbReference type="ARBA" id="ARBA00023157"/>
    </source>
</evidence>
<evidence type="ECO:0000313" key="12">
    <source>
        <dbReference type="EMBL" id="KAF7172292.1"/>
    </source>
</evidence>